<sequence>MNAPITHTTTTRGLRTADVPAIQQKFGKNVFTRQRKWRLLVILKNIVTEPMFLMLLFAAGLYFVLNSVTEGMMMLTAILLVSAISFYEEIKSEHALEALKQYTAPLALVIRDGKETTIATTELVPGDVLLLHEGDMVPADAVILSANDLSVNESVITGESFPVEKQAGNNHPLYQGSTINSGACTAIITHTGNNTTLGKLGKAIASTPDEKTALQRQTQAFVKQLAFFGVAGFAIVFTVNFIRSGDWTASLLLGLTLAMAAIPEEIPVSFSSFMALGSFYMSRMGIIPRQAQIVENLGAANVLCLDKTGTLTENKMKVVMLYDHINGQLHDLDDKDTPGNSRLLYIAALASERHPFDNMECAIMEAFHKDRQQEIVLPDMIHEYPLEGKPPMMTHVYPRGDAALAAAKGAVERILRVCHTEGPAREKIMAQANNMGRKGFRVLGVASAVIKNNVMPATQDEADWQLEGLIALYDPPRASAAGVIAKLYDAGIRVMLLTGDHHSTAAYIAARVGMYGCGQGLTGDEVMQMNDTTLRRMVKEEALYVRMFPEAKQKVIAALKADGCIVAMTGDGVNDGPAIKAAHVGIAMGKKGTEIARQAADLVITDDNLAMIPVAIEQGRRIYSNLKKAIRYIISIHIPIILVATIPLLLGWRYPNIFTPIHVIFLELIMGPTCSLFYEKEPVEDNIMQMPPRQKTSSLFSRNELFVSMIQGLLITAGVLSLFAFFMRAHSLEETRTFVFTTLIISNICLTFANRSFTETFFKTIRYHNPLTPLIIGLSVLLLVLIQLVPGIRHAFGLTPLSIGEYGICLATGFVSVAWFEIYKWLLPSPR</sequence>
<dbReference type="InterPro" id="IPR004014">
    <property type="entry name" value="ATPase_P-typ_cation-transptr_N"/>
</dbReference>
<dbReference type="Pfam" id="PF00122">
    <property type="entry name" value="E1-E2_ATPase"/>
    <property type="match status" value="1"/>
</dbReference>
<dbReference type="SFLD" id="SFLDF00027">
    <property type="entry name" value="p-type_atpase"/>
    <property type="match status" value="1"/>
</dbReference>
<dbReference type="InterPro" id="IPR059000">
    <property type="entry name" value="ATPase_P-type_domA"/>
</dbReference>
<name>A0ABY4I9E7_CHIFI</name>
<feature type="transmembrane region" description="Helical" evidence="8">
    <location>
        <begin position="801"/>
        <end position="822"/>
    </location>
</feature>
<evidence type="ECO:0000259" key="9">
    <source>
        <dbReference type="Pfam" id="PF00122"/>
    </source>
</evidence>
<keyword evidence="4" id="KW-0067">ATP-binding</keyword>
<keyword evidence="5" id="KW-1278">Translocase</keyword>
<dbReference type="InterPro" id="IPR036412">
    <property type="entry name" value="HAD-like_sf"/>
</dbReference>
<feature type="transmembrane region" description="Helical" evidence="8">
    <location>
        <begin position="225"/>
        <end position="243"/>
    </location>
</feature>
<evidence type="ECO:0000256" key="1">
    <source>
        <dbReference type="ARBA" id="ARBA00004141"/>
    </source>
</evidence>
<dbReference type="RefSeq" id="WP_247814891.1">
    <property type="nucleotide sequence ID" value="NZ_CP095855.1"/>
</dbReference>
<evidence type="ECO:0000256" key="4">
    <source>
        <dbReference type="ARBA" id="ARBA00022840"/>
    </source>
</evidence>
<dbReference type="InterPro" id="IPR018303">
    <property type="entry name" value="ATPase_P-typ_P_site"/>
</dbReference>
<dbReference type="Gene3D" id="3.40.1110.10">
    <property type="entry name" value="Calcium-transporting ATPase, cytoplasmic domain N"/>
    <property type="match status" value="1"/>
</dbReference>
<dbReference type="Proteomes" id="UP000830198">
    <property type="component" value="Chromosome"/>
</dbReference>
<feature type="transmembrane region" description="Helical" evidence="8">
    <location>
        <begin position="71"/>
        <end position="87"/>
    </location>
</feature>
<dbReference type="SUPFAM" id="SSF81665">
    <property type="entry name" value="Calcium ATPase, transmembrane domain M"/>
    <property type="match status" value="1"/>
</dbReference>
<dbReference type="Gene3D" id="1.20.1110.10">
    <property type="entry name" value="Calcium-transporting ATPase, transmembrane domain"/>
    <property type="match status" value="1"/>
</dbReference>
<dbReference type="SUPFAM" id="SSF56784">
    <property type="entry name" value="HAD-like"/>
    <property type="match status" value="1"/>
</dbReference>
<dbReference type="InterPro" id="IPR001757">
    <property type="entry name" value="P_typ_ATPase"/>
</dbReference>
<dbReference type="SUPFAM" id="SSF81653">
    <property type="entry name" value="Calcium ATPase, transduction domain A"/>
    <property type="match status" value="1"/>
</dbReference>
<dbReference type="PRINTS" id="PR00119">
    <property type="entry name" value="CATATPASE"/>
</dbReference>
<feature type="transmembrane region" description="Helical" evidence="8">
    <location>
        <begin position="770"/>
        <end position="789"/>
    </location>
</feature>
<evidence type="ECO:0000256" key="7">
    <source>
        <dbReference type="ARBA" id="ARBA00023136"/>
    </source>
</evidence>
<protein>
    <submittedName>
        <fullName evidence="12">Cation-translocating P-type ATPase</fullName>
    </submittedName>
</protein>
<evidence type="ECO:0000256" key="6">
    <source>
        <dbReference type="ARBA" id="ARBA00022989"/>
    </source>
</evidence>
<dbReference type="PRINTS" id="PR00120">
    <property type="entry name" value="HATPASE"/>
</dbReference>
<feature type="transmembrane region" description="Helical" evidence="8">
    <location>
        <begin position="657"/>
        <end position="678"/>
    </location>
</feature>
<evidence type="ECO:0000313" key="13">
    <source>
        <dbReference type="Proteomes" id="UP000830198"/>
    </source>
</evidence>
<dbReference type="Pfam" id="PF00689">
    <property type="entry name" value="Cation_ATPase_C"/>
    <property type="match status" value="1"/>
</dbReference>
<keyword evidence="13" id="KW-1185">Reference proteome</keyword>
<evidence type="ECO:0000313" key="12">
    <source>
        <dbReference type="EMBL" id="UPK72711.1"/>
    </source>
</evidence>
<dbReference type="InterPro" id="IPR006068">
    <property type="entry name" value="ATPase_P-typ_cation-transptr_C"/>
</dbReference>
<reference evidence="12 13" key="1">
    <citation type="submission" date="2022-04" db="EMBL/GenBank/DDBJ databases">
        <title>The arsenic-methylating capacity of Chitinophaga filiformis YT5 during chitin decomposition.</title>
        <authorList>
            <person name="Chen G."/>
            <person name="Liang Y."/>
        </authorList>
    </citation>
    <scope>NUCLEOTIDE SEQUENCE [LARGE SCALE GENOMIC DNA]</scope>
    <source>
        <strain evidence="12 13">YT5</strain>
    </source>
</reference>
<evidence type="ECO:0000256" key="2">
    <source>
        <dbReference type="ARBA" id="ARBA00022692"/>
    </source>
</evidence>
<comment type="subcellular location">
    <subcellularLocation>
        <location evidence="1">Membrane</location>
        <topology evidence="1">Multi-pass membrane protein</topology>
    </subcellularLocation>
</comment>
<gene>
    <name evidence="12" type="ORF">MYF79_15575</name>
</gene>
<evidence type="ECO:0000259" key="10">
    <source>
        <dbReference type="Pfam" id="PF00689"/>
    </source>
</evidence>
<dbReference type="InterPro" id="IPR023299">
    <property type="entry name" value="ATPase_P-typ_cyto_dom_N"/>
</dbReference>
<dbReference type="Pfam" id="PF00702">
    <property type="entry name" value="Hydrolase"/>
    <property type="match status" value="1"/>
</dbReference>
<dbReference type="Pfam" id="PF00690">
    <property type="entry name" value="Cation_ATPase_N"/>
    <property type="match status" value="1"/>
</dbReference>
<dbReference type="EMBL" id="CP095855">
    <property type="protein sequence ID" value="UPK72711.1"/>
    <property type="molecule type" value="Genomic_DNA"/>
</dbReference>
<dbReference type="SFLD" id="SFLDG00002">
    <property type="entry name" value="C1.7:_P-type_atpase_like"/>
    <property type="match status" value="1"/>
</dbReference>
<dbReference type="InterPro" id="IPR023298">
    <property type="entry name" value="ATPase_P-typ_TM_dom_sf"/>
</dbReference>
<keyword evidence="7 8" id="KW-0472">Membrane</keyword>
<feature type="domain" description="Cation-transporting P-type ATPase C-terminal" evidence="10">
    <location>
        <begin position="655"/>
        <end position="826"/>
    </location>
</feature>
<feature type="domain" description="Cation-transporting P-type ATPase N-terminal" evidence="11">
    <location>
        <begin position="7"/>
        <end position="61"/>
    </location>
</feature>
<feature type="transmembrane region" description="Helical" evidence="8">
    <location>
        <begin position="738"/>
        <end position="758"/>
    </location>
</feature>
<keyword evidence="2 8" id="KW-0812">Transmembrane</keyword>
<evidence type="ECO:0000259" key="11">
    <source>
        <dbReference type="Pfam" id="PF00690"/>
    </source>
</evidence>
<dbReference type="SFLD" id="SFLDS00003">
    <property type="entry name" value="Haloacid_Dehalogenase"/>
    <property type="match status" value="1"/>
</dbReference>
<dbReference type="Gene3D" id="3.40.50.1000">
    <property type="entry name" value="HAD superfamily/HAD-like"/>
    <property type="match status" value="1"/>
</dbReference>
<proteinExistence type="predicted"/>
<dbReference type="InterPro" id="IPR044492">
    <property type="entry name" value="P_typ_ATPase_HD_dom"/>
</dbReference>
<keyword evidence="6 8" id="KW-1133">Transmembrane helix</keyword>
<feature type="transmembrane region" description="Helical" evidence="8">
    <location>
        <begin position="629"/>
        <end position="651"/>
    </location>
</feature>
<dbReference type="InterPro" id="IPR008250">
    <property type="entry name" value="ATPase_P-typ_transduc_dom_A_sf"/>
</dbReference>
<evidence type="ECO:0000256" key="5">
    <source>
        <dbReference type="ARBA" id="ARBA00022967"/>
    </source>
</evidence>
<evidence type="ECO:0000256" key="8">
    <source>
        <dbReference type="SAM" id="Phobius"/>
    </source>
</evidence>
<dbReference type="Gene3D" id="2.70.150.10">
    <property type="entry name" value="Calcium-transporting ATPase, cytoplasmic transduction domain A"/>
    <property type="match status" value="1"/>
</dbReference>
<accession>A0ABY4I9E7</accession>
<dbReference type="PROSITE" id="PS00154">
    <property type="entry name" value="ATPASE_E1_E2"/>
    <property type="match status" value="1"/>
</dbReference>
<keyword evidence="3" id="KW-0547">Nucleotide-binding</keyword>
<feature type="domain" description="P-type ATPase A" evidence="9">
    <location>
        <begin position="103"/>
        <end position="204"/>
    </location>
</feature>
<dbReference type="NCBIfam" id="TIGR01494">
    <property type="entry name" value="ATPase_P-type"/>
    <property type="match status" value="2"/>
</dbReference>
<feature type="transmembrane region" description="Helical" evidence="8">
    <location>
        <begin position="42"/>
        <end position="65"/>
    </location>
</feature>
<dbReference type="InterPro" id="IPR023214">
    <property type="entry name" value="HAD_sf"/>
</dbReference>
<feature type="transmembrane region" description="Helical" evidence="8">
    <location>
        <begin position="705"/>
        <end position="726"/>
    </location>
</feature>
<feature type="transmembrane region" description="Helical" evidence="8">
    <location>
        <begin position="249"/>
        <end position="280"/>
    </location>
</feature>
<organism evidence="12 13">
    <name type="scientific">Chitinophaga filiformis</name>
    <name type="common">Myxococcus filiformis</name>
    <name type="synonym">Flexibacter filiformis</name>
    <dbReference type="NCBI Taxonomy" id="104663"/>
    <lineage>
        <taxon>Bacteria</taxon>
        <taxon>Pseudomonadati</taxon>
        <taxon>Bacteroidota</taxon>
        <taxon>Chitinophagia</taxon>
        <taxon>Chitinophagales</taxon>
        <taxon>Chitinophagaceae</taxon>
        <taxon>Chitinophaga</taxon>
    </lineage>
</organism>
<evidence type="ECO:0000256" key="3">
    <source>
        <dbReference type="ARBA" id="ARBA00022741"/>
    </source>
</evidence>
<dbReference type="PANTHER" id="PTHR42861">
    <property type="entry name" value="CALCIUM-TRANSPORTING ATPASE"/>
    <property type="match status" value="1"/>
</dbReference>